<keyword evidence="7" id="KW-1185">Reference proteome</keyword>
<proteinExistence type="inferred from homology"/>
<keyword evidence="5" id="KW-0732">Signal</keyword>
<evidence type="ECO:0000313" key="6">
    <source>
        <dbReference type="EMBL" id="NKN31991.1"/>
    </source>
</evidence>
<dbReference type="Pfam" id="PF04960">
    <property type="entry name" value="Glutaminase"/>
    <property type="match status" value="1"/>
</dbReference>
<dbReference type="InterPro" id="IPR012338">
    <property type="entry name" value="Beta-lactam/transpept-like"/>
</dbReference>
<dbReference type="PROSITE" id="PS51257">
    <property type="entry name" value="PROKAR_LIPOPROTEIN"/>
    <property type="match status" value="1"/>
</dbReference>
<dbReference type="Gene3D" id="3.40.710.10">
    <property type="entry name" value="DD-peptidase/beta-lactamase superfamily"/>
    <property type="match status" value="1"/>
</dbReference>
<evidence type="ECO:0000256" key="1">
    <source>
        <dbReference type="ARBA" id="ARBA00011076"/>
    </source>
</evidence>
<dbReference type="EC" id="3.5.1.2" evidence="2"/>
<protein>
    <recommendedName>
        <fullName evidence="2">glutaminase</fullName>
        <ecNumber evidence="2">3.5.1.2</ecNumber>
    </recommendedName>
</protein>
<keyword evidence="3" id="KW-0378">Hydrolase</keyword>
<evidence type="ECO:0000313" key="7">
    <source>
        <dbReference type="Proteomes" id="UP000740754"/>
    </source>
</evidence>
<dbReference type="InterPro" id="IPR015868">
    <property type="entry name" value="Glutaminase"/>
</dbReference>
<evidence type="ECO:0000256" key="4">
    <source>
        <dbReference type="ARBA" id="ARBA00049534"/>
    </source>
</evidence>
<dbReference type="PANTHER" id="PTHR12544">
    <property type="entry name" value="GLUTAMINASE"/>
    <property type="match status" value="1"/>
</dbReference>
<dbReference type="RefSeq" id="WP_168666065.1">
    <property type="nucleotide sequence ID" value="NZ_JAAXKX010000002.1"/>
</dbReference>
<evidence type="ECO:0000256" key="2">
    <source>
        <dbReference type="ARBA" id="ARBA00012918"/>
    </source>
</evidence>
<organism evidence="6 7">
    <name type="scientific">Marichromatium bheemlicum</name>
    <dbReference type="NCBI Taxonomy" id="365339"/>
    <lineage>
        <taxon>Bacteria</taxon>
        <taxon>Pseudomonadati</taxon>
        <taxon>Pseudomonadota</taxon>
        <taxon>Gammaproteobacteria</taxon>
        <taxon>Chromatiales</taxon>
        <taxon>Chromatiaceae</taxon>
        <taxon>Marichromatium</taxon>
    </lineage>
</organism>
<evidence type="ECO:0000256" key="3">
    <source>
        <dbReference type="ARBA" id="ARBA00022801"/>
    </source>
</evidence>
<evidence type="ECO:0000256" key="5">
    <source>
        <dbReference type="SAM" id="SignalP"/>
    </source>
</evidence>
<accession>A0ABX1I5L8</accession>
<feature type="signal peptide" evidence="5">
    <location>
        <begin position="1"/>
        <end position="20"/>
    </location>
</feature>
<reference evidence="6 7" key="1">
    <citation type="submission" date="2020-04" db="EMBL/GenBank/DDBJ databases">
        <title>Draft Whole-Genome sequence of Marichromatium bheemlicum DSM 18632, type strain.</title>
        <authorList>
            <person name="Kyndt J.A."/>
            <person name="Meyer T.E."/>
        </authorList>
    </citation>
    <scope>NUCLEOTIDE SEQUENCE [LARGE SCALE GENOMIC DNA]</scope>
    <source>
        <strain evidence="6 7">DSM 18632</strain>
    </source>
</reference>
<dbReference type="Proteomes" id="UP000740754">
    <property type="component" value="Unassembled WGS sequence"/>
</dbReference>
<name>A0ABX1I5L8_9GAMM</name>
<comment type="similarity">
    <text evidence="1">Belongs to the glutaminase family.</text>
</comment>
<sequence length="347" mass="35955">MRALSALVLALLVGGCTAPAPPPATPEMSPAPGAPTPTQRRLDADLRAVAAALRDNHAGEVYAGAVAGTRAEDLAIALTLVDGRTLGVGPTAAHFPLMSVSKPFTYALALEQRGAGFMRARIGTNATGLPYNSLAAGAIRPSTAQNPLVNAGAIATHSYLRGPDPATKRARLLGFYARLAGRPLAVESAWRATPRAQTYALAYQMQAAGRLEGEVEDAVSRYLEACIVAVDVTTLAHMGATLANAGIAPGGDERIITAAHARDVLALMTIAGMYEDSGRWWQRVGLPAKSGVSGAILAVVPGWGAIAAYSPRLDAAGNSVRAALAIERLAARWQLHGVERLLAVPAR</sequence>
<dbReference type="PANTHER" id="PTHR12544:SF48">
    <property type="entry name" value="GLUTAMINASE 1"/>
    <property type="match status" value="1"/>
</dbReference>
<comment type="catalytic activity">
    <reaction evidence="4">
        <text>L-glutamine + H2O = L-glutamate + NH4(+)</text>
        <dbReference type="Rhea" id="RHEA:15889"/>
        <dbReference type="ChEBI" id="CHEBI:15377"/>
        <dbReference type="ChEBI" id="CHEBI:28938"/>
        <dbReference type="ChEBI" id="CHEBI:29985"/>
        <dbReference type="ChEBI" id="CHEBI:58359"/>
        <dbReference type="EC" id="3.5.1.2"/>
    </reaction>
</comment>
<comment type="caution">
    <text evidence="6">The sequence shown here is derived from an EMBL/GenBank/DDBJ whole genome shotgun (WGS) entry which is preliminary data.</text>
</comment>
<gene>
    <name evidence="6" type="ORF">HF203_01960</name>
</gene>
<dbReference type="SUPFAM" id="SSF56601">
    <property type="entry name" value="beta-lactamase/transpeptidase-like"/>
    <property type="match status" value="1"/>
</dbReference>
<feature type="chain" id="PRO_5045342649" description="glutaminase" evidence="5">
    <location>
        <begin position="21"/>
        <end position="347"/>
    </location>
</feature>
<dbReference type="EMBL" id="JAAXKX010000002">
    <property type="protein sequence ID" value="NKN31991.1"/>
    <property type="molecule type" value="Genomic_DNA"/>
</dbReference>